<keyword evidence="2" id="KW-0285">Flavoprotein</keyword>
<evidence type="ECO:0000259" key="7">
    <source>
        <dbReference type="Pfam" id="PF01494"/>
    </source>
</evidence>
<evidence type="ECO:0000256" key="5">
    <source>
        <dbReference type="SAM" id="MobiDB-lite"/>
    </source>
</evidence>
<evidence type="ECO:0000256" key="3">
    <source>
        <dbReference type="ARBA" id="ARBA00022827"/>
    </source>
</evidence>
<feature type="domain" description="FAD-binding" evidence="7">
    <location>
        <begin position="7"/>
        <end position="332"/>
    </location>
</feature>
<dbReference type="SUPFAM" id="SSF51430">
    <property type="entry name" value="NAD(P)-linked oxidoreductase"/>
    <property type="match status" value="1"/>
</dbReference>
<keyword evidence="9" id="KW-1185">Reference proteome</keyword>
<dbReference type="PANTHER" id="PTHR47356:SF2">
    <property type="entry name" value="FAD-BINDING DOMAIN-CONTAINING PROTEIN-RELATED"/>
    <property type="match status" value="1"/>
</dbReference>
<protein>
    <recommendedName>
        <fullName evidence="10">NADP-dependent oxidoreductase domain-containing protein</fullName>
    </recommendedName>
</protein>
<dbReference type="CDD" id="cd19077">
    <property type="entry name" value="AKR_AKR8A1-2"/>
    <property type="match status" value="1"/>
</dbReference>
<comment type="similarity">
    <text evidence="1">Belongs to the paxM FAD-dependent monooxygenase family.</text>
</comment>
<reference evidence="8 9" key="1">
    <citation type="journal article" date="2018" name="New Phytol.">
        <title>Comparative genomics and transcriptomics depict ericoid mycorrhizal fungi as versatile saprotrophs and plant mutualists.</title>
        <authorList>
            <person name="Martino E."/>
            <person name="Morin E."/>
            <person name="Grelet G.A."/>
            <person name="Kuo A."/>
            <person name="Kohler A."/>
            <person name="Daghino S."/>
            <person name="Barry K.W."/>
            <person name="Cichocki N."/>
            <person name="Clum A."/>
            <person name="Dockter R.B."/>
            <person name="Hainaut M."/>
            <person name="Kuo R.C."/>
            <person name="LaButti K."/>
            <person name="Lindahl B.D."/>
            <person name="Lindquist E.A."/>
            <person name="Lipzen A."/>
            <person name="Khouja H.R."/>
            <person name="Magnuson J."/>
            <person name="Murat C."/>
            <person name="Ohm R.A."/>
            <person name="Singer S.W."/>
            <person name="Spatafora J.W."/>
            <person name="Wang M."/>
            <person name="Veneault-Fourrey C."/>
            <person name="Henrissat B."/>
            <person name="Grigoriev I.V."/>
            <person name="Martin F.M."/>
            <person name="Perotto S."/>
        </authorList>
    </citation>
    <scope>NUCLEOTIDE SEQUENCE [LARGE SCALE GENOMIC DNA]</scope>
    <source>
        <strain evidence="8 9">ATCC 22711</strain>
    </source>
</reference>
<dbReference type="PRINTS" id="PR00420">
    <property type="entry name" value="RNGMNOXGNASE"/>
</dbReference>
<dbReference type="GeneID" id="36572994"/>
<dbReference type="InterPro" id="IPR023210">
    <property type="entry name" value="NADP_OxRdtase_dom"/>
</dbReference>
<accession>A0A2T3APE2</accession>
<feature type="domain" description="NADP-dependent oxidoreductase" evidence="6">
    <location>
        <begin position="463"/>
        <end position="752"/>
    </location>
</feature>
<gene>
    <name evidence="8" type="ORF">M430DRAFT_23486</name>
</gene>
<dbReference type="Gene3D" id="3.50.50.60">
    <property type="entry name" value="FAD/NAD(P)-binding domain"/>
    <property type="match status" value="1"/>
</dbReference>
<organism evidence="8 9">
    <name type="scientific">Amorphotheca resinae ATCC 22711</name>
    <dbReference type="NCBI Taxonomy" id="857342"/>
    <lineage>
        <taxon>Eukaryota</taxon>
        <taxon>Fungi</taxon>
        <taxon>Dikarya</taxon>
        <taxon>Ascomycota</taxon>
        <taxon>Pezizomycotina</taxon>
        <taxon>Leotiomycetes</taxon>
        <taxon>Helotiales</taxon>
        <taxon>Amorphothecaceae</taxon>
        <taxon>Amorphotheca</taxon>
    </lineage>
</organism>
<proteinExistence type="inferred from homology"/>
<dbReference type="Pfam" id="PF01494">
    <property type="entry name" value="FAD_binding_3"/>
    <property type="match status" value="1"/>
</dbReference>
<evidence type="ECO:0000256" key="1">
    <source>
        <dbReference type="ARBA" id="ARBA00007992"/>
    </source>
</evidence>
<dbReference type="InterPro" id="IPR036812">
    <property type="entry name" value="NAD(P)_OxRdtase_dom_sf"/>
</dbReference>
<keyword evidence="3" id="KW-0274">FAD</keyword>
<dbReference type="EMBL" id="KZ679020">
    <property type="protein sequence ID" value="PSS06794.1"/>
    <property type="molecule type" value="Genomic_DNA"/>
</dbReference>
<dbReference type="InParanoid" id="A0A2T3APE2"/>
<dbReference type="OrthoDB" id="37537at2759"/>
<feature type="compositionally biased region" description="Polar residues" evidence="5">
    <location>
        <begin position="434"/>
        <end position="448"/>
    </location>
</feature>
<dbReference type="RefSeq" id="XP_024716524.1">
    <property type="nucleotide sequence ID" value="XM_024864913.1"/>
</dbReference>
<evidence type="ECO:0000259" key="6">
    <source>
        <dbReference type="Pfam" id="PF00248"/>
    </source>
</evidence>
<evidence type="ECO:0008006" key="10">
    <source>
        <dbReference type="Google" id="ProtNLM"/>
    </source>
</evidence>
<dbReference type="GO" id="GO:0071949">
    <property type="term" value="F:FAD binding"/>
    <property type="evidence" value="ECO:0007669"/>
    <property type="project" value="InterPro"/>
</dbReference>
<dbReference type="STRING" id="857342.A0A2T3APE2"/>
<dbReference type="AlphaFoldDB" id="A0A2T3APE2"/>
<name>A0A2T3APE2_AMORE</name>
<feature type="region of interest" description="Disordered" evidence="5">
    <location>
        <begin position="433"/>
        <end position="453"/>
    </location>
</feature>
<dbReference type="GO" id="GO:0004497">
    <property type="term" value="F:monooxygenase activity"/>
    <property type="evidence" value="ECO:0007669"/>
    <property type="project" value="InterPro"/>
</dbReference>
<dbReference type="Gene3D" id="3.20.20.100">
    <property type="entry name" value="NADP-dependent oxidoreductase domain"/>
    <property type="match status" value="1"/>
</dbReference>
<evidence type="ECO:0000256" key="2">
    <source>
        <dbReference type="ARBA" id="ARBA00022630"/>
    </source>
</evidence>
<keyword evidence="4" id="KW-0560">Oxidoreductase</keyword>
<evidence type="ECO:0000256" key="4">
    <source>
        <dbReference type="ARBA" id="ARBA00023002"/>
    </source>
</evidence>
<dbReference type="InterPro" id="IPR002938">
    <property type="entry name" value="FAD-bd"/>
</dbReference>
<dbReference type="SUPFAM" id="SSF51905">
    <property type="entry name" value="FAD/NAD(P)-binding domain"/>
    <property type="match status" value="1"/>
</dbReference>
<evidence type="ECO:0000313" key="9">
    <source>
        <dbReference type="Proteomes" id="UP000241818"/>
    </source>
</evidence>
<dbReference type="InterPro" id="IPR050562">
    <property type="entry name" value="FAD_mOase_fung"/>
</dbReference>
<evidence type="ECO:0000313" key="8">
    <source>
        <dbReference type="EMBL" id="PSS06794.1"/>
    </source>
</evidence>
<dbReference type="Pfam" id="PF00248">
    <property type="entry name" value="Aldo_ket_red"/>
    <property type="match status" value="1"/>
</dbReference>
<dbReference type="Proteomes" id="UP000241818">
    <property type="component" value="Unassembled WGS sequence"/>
</dbReference>
<dbReference type="PANTHER" id="PTHR47356">
    <property type="entry name" value="FAD-DEPENDENT MONOOXYGENASE ASQG-RELATED"/>
    <property type="match status" value="1"/>
</dbReference>
<dbReference type="InterPro" id="IPR036188">
    <property type="entry name" value="FAD/NAD-bd_sf"/>
</dbReference>
<sequence length="774" mass="85731">MSDRNFRVVIVGAGPVGLYLAHAMERANIDYVVLEQQSTVLNLSGQLLFTWPHTVRLLDQLGLYQAAKDSAIPMLYKKRVYGHDGQVTSTNQFWDYVKPHHGYPFLPMPRSELIKVLYFNLKYRDTNITTSAEVVDIETSAEGVRVHLLNGNIVNGSIVIGADGVHSKVRKVMYNLAGELSPEHMASNFYGIFGWADISDLPIEPAVFFESRGAGAVVQCLGTPERLRFVTLKPLPATLTGRKRYSRQEMEDYAASIADVAICPGVTFKDVWARADKDKARMLNQEEGFMSLWHHNRIVLVGDAVHKSTSVNGLGMTCGLHSAAVLANLLQGLVASRGQNPSVDEIDKIFSHYQQERQGEVKPVWDGGYSMIRQVTRDSWLSWLWDRYVLPWVDMENFMKGIIPSLLLIRHGNILSYVPFVVFQESKSIKTPAKTETQVTQPPSTMSRLTPPKTIAGKPVGPVGYGLMTLTLFGGIPYDEAIKPMKAALENGATFWNAGTFYGPPHANSLQLLKYYFTKYPEDASRVVLSVKGSYDGATQTPQASPEQIRASVDECLAVLDGVKSIDLFEPARIDPKVPVETSVEALVELVKEGKIGSYGLSEVNAQTIRRANAVYPPAAVEVELSLFSRHALDKGGIVDTCRELNIPIVGYSPLDRGWLTGQFKTLDDIPKDDFRHYYPRFQPGNFEKNVKLAEAVEQVAKKKGTTSAQVAIAWVQQQGVLPIPGSTKVPRVLENTKSIELTEAESAELEDALSKATVSGARYPEMFQAHLNQ</sequence>